<dbReference type="EMBL" id="JARQZJ010000096">
    <property type="protein sequence ID" value="KAK9885570.1"/>
    <property type="molecule type" value="Genomic_DNA"/>
</dbReference>
<evidence type="ECO:0000313" key="2">
    <source>
        <dbReference type="Proteomes" id="UP001431783"/>
    </source>
</evidence>
<sequence length="124" mass="14226">MFTVLILDSEKLHNVEKHPLYTLDYWCIKRSLGFVIPEYKEPLQQEELNDFENNNFSGYHQLHTDASKLSSSSVGIAVFDPTVRAPKFASIKCLASDIIPSLYTSLFIMIEIFQQLMKVISHNS</sequence>
<name>A0AAW1UWS8_9CUCU</name>
<dbReference type="Proteomes" id="UP001431783">
    <property type="component" value="Unassembled WGS sequence"/>
</dbReference>
<proteinExistence type="predicted"/>
<evidence type="ECO:0000313" key="1">
    <source>
        <dbReference type="EMBL" id="KAK9885570.1"/>
    </source>
</evidence>
<accession>A0AAW1UWS8</accession>
<reference evidence="1 2" key="1">
    <citation type="submission" date="2023-03" db="EMBL/GenBank/DDBJ databases">
        <title>Genome insight into feeding habits of ladybird beetles.</title>
        <authorList>
            <person name="Li H.-S."/>
            <person name="Huang Y.-H."/>
            <person name="Pang H."/>
        </authorList>
    </citation>
    <scope>NUCLEOTIDE SEQUENCE [LARGE SCALE GENOMIC DNA]</scope>
    <source>
        <strain evidence="1">SYSU_2023b</strain>
        <tissue evidence="1">Whole body</tissue>
    </source>
</reference>
<dbReference type="AlphaFoldDB" id="A0AAW1UWS8"/>
<comment type="caution">
    <text evidence="1">The sequence shown here is derived from an EMBL/GenBank/DDBJ whole genome shotgun (WGS) entry which is preliminary data.</text>
</comment>
<keyword evidence="2" id="KW-1185">Reference proteome</keyword>
<gene>
    <name evidence="1" type="ORF">WA026_012323</name>
</gene>
<protein>
    <submittedName>
        <fullName evidence="1">Uncharacterized protein</fullName>
    </submittedName>
</protein>
<organism evidence="1 2">
    <name type="scientific">Henosepilachna vigintioctopunctata</name>
    <dbReference type="NCBI Taxonomy" id="420089"/>
    <lineage>
        <taxon>Eukaryota</taxon>
        <taxon>Metazoa</taxon>
        <taxon>Ecdysozoa</taxon>
        <taxon>Arthropoda</taxon>
        <taxon>Hexapoda</taxon>
        <taxon>Insecta</taxon>
        <taxon>Pterygota</taxon>
        <taxon>Neoptera</taxon>
        <taxon>Endopterygota</taxon>
        <taxon>Coleoptera</taxon>
        <taxon>Polyphaga</taxon>
        <taxon>Cucujiformia</taxon>
        <taxon>Coccinelloidea</taxon>
        <taxon>Coccinellidae</taxon>
        <taxon>Epilachninae</taxon>
        <taxon>Epilachnini</taxon>
        <taxon>Henosepilachna</taxon>
    </lineage>
</organism>